<accession>A0AAE3ANG5</accession>
<reference evidence="2" key="1">
    <citation type="submission" date="2021-10" db="EMBL/GenBank/DDBJ databases">
        <title>Anaerobic single-cell dispensing facilitates the cultivation of human gut bacteria.</title>
        <authorList>
            <person name="Afrizal A."/>
        </authorList>
    </citation>
    <scope>NUCLEOTIDE SEQUENCE</scope>
    <source>
        <strain evidence="2">CLA-AA-H250</strain>
    </source>
</reference>
<dbReference type="SUPFAM" id="SSF53756">
    <property type="entry name" value="UDP-Glycosyltransferase/glycogen phosphorylase"/>
    <property type="match status" value="1"/>
</dbReference>
<name>A0AAE3ANG5_9FIRM</name>
<dbReference type="EC" id="2.4.-.-" evidence="2"/>
<dbReference type="AlphaFoldDB" id="A0AAE3ANG5"/>
<keyword evidence="2" id="KW-0808">Transferase</keyword>
<dbReference type="EMBL" id="JAJEQC010000010">
    <property type="protein sequence ID" value="MCC2137469.1"/>
    <property type="molecule type" value="Genomic_DNA"/>
</dbReference>
<evidence type="ECO:0000259" key="1">
    <source>
        <dbReference type="Pfam" id="PF00534"/>
    </source>
</evidence>
<evidence type="ECO:0000313" key="2">
    <source>
        <dbReference type="EMBL" id="MCC2137469.1"/>
    </source>
</evidence>
<dbReference type="GO" id="GO:0016757">
    <property type="term" value="F:glycosyltransferase activity"/>
    <property type="evidence" value="ECO:0007669"/>
    <property type="project" value="UniProtKB-KW"/>
</dbReference>
<dbReference type="RefSeq" id="WP_308449695.1">
    <property type="nucleotide sequence ID" value="NZ_JAJEQC010000010.1"/>
</dbReference>
<dbReference type="InterPro" id="IPR001296">
    <property type="entry name" value="Glyco_trans_1"/>
</dbReference>
<organism evidence="2 3">
    <name type="scientific">Hominenteromicrobium mulieris</name>
    <dbReference type="NCBI Taxonomy" id="2885357"/>
    <lineage>
        <taxon>Bacteria</taxon>
        <taxon>Bacillati</taxon>
        <taxon>Bacillota</taxon>
        <taxon>Clostridia</taxon>
        <taxon>Eubacteriales</taxon>
        <taxon>Oscillospiraceae</taxon>
        <taxon>Hominenteromicrobium</taxon>
    </lineage>
</organism>
<dbReference type="Proteomes" id="UP001199424">
    <property type="component" value="Unassembled WGS sequence"/>
</dbReference>
<proteinExistence type="predicted"/>
<sequence>MEVLIGYMIDGRNSGIDKYLLRVLRVFYDAGIHADILTGKDNVDLRACLAPFKAEIHEIPGLMHPQKQYKAMQKILSQKAYDAAYFNISEPMHCIGAKAAHDAGVPRVILHSHSTSQGESSIVKAFLKSFMNGRSRNKLPKYANDYYACSKAAAKWLFPSELVEQNKVKILYNPIEVERYAFDSAVRAKMRSVLGFSEKDIVLGHIGNYVMAKNSAYLLKILQKTREKLPNAKLLLIGDGPDRLAVEAQAKEMRLFEHMQFLGIRDDVPALLQAMDAFLLPSLFEGLPVSAIEAQVAGLKTFLSDRITDEVKLTDDCVFLDIENNGGTWANAIVNAQPCVHKDVRSFREQIRPFDLDAQKEEILSILG</sequence>
<dbReference type="PANTHER" id="PTHR12526">
    <property type="entry name" value="GLYCOSYLTRANSFERASE"/>
    <property type="match status" value="1"/>
</dbReference>
<dbReference type="Gene3D" id="3.40.50.2000">
    <property type="entry name" value="Glycogen Phosphorylase B"/>
    <property type="match status" value="2"/>
</dbReference>
<comment type="caution">
    <text evidence="2">The sequence shown here is derived from an EMBL/GenBank/DDBJ whole genome shotgun (WGS) entry which is preliminary data.</text>
</comment>
<keyword evidence="3" id="KW-1185">Reference proteome</keyword>
<dbReference type="Pfam" id="PF00534">
    <property type="entry name" value="Glycos_transf_1"/>
    <property type="match status" value="1"/>
</dbReference>
<feature type="domain" description="Glycosyl transferase family 1" evidence="1">
    <location>
        <begin position="187"/>
        <end position="305"/>
    </location>
</feature>
<keyword evidence="2" id="KW-0328">Glycosyltransferase</keyword>
<dbReference type="PANTHER" id="PTHR12526:SF630">
    <property type="entry name" value="GLYCOSYLTRANSFERASE"/>
    <property type="match status" value="1"/>
</dbReference>
<protein>
    <submittedName>
        <fullName evidence="2">Glycosyltransferase</fullName>
        <ecNumber evidence="2">2.4.-.-</ecNumber>
    </submittedName>
</protein>
<gene>
    <name evidence="2" type="ORF">LKD31_10635</name>
</gene>
<evidence type="ECO:0000313" key="3">
    <source>
        <dbReference type="Proteomes" id="UP001199424"/>
    </source>
</evidence>